<dbReference type="InParanoid" id="A0A3N7EQP5"/>
<dbReference type="EMBL" id="CM009292">
    <property type="protein sequence ID" value="RQO88703.1"/>
    <property type="molecule type" value="Genomic_DNA"/>
</dbReference>
<keyword evidence="2" id="KW-1185">Reference proteome</keyword>
<dbReference type="PANTHER" id="PTHR31170">
    <property type="entry name" value="BNAC04G53230D PROTEIN"/>
    <property type="match status" value="1"/>
</dbReference>
<protein>
    <submittedName>
        <fullName evidence="1">Uncharacterized protein</fullName>
    </submittedName>
</protein>
<dbReference type="AlphaFoldDB" id="A0A3N7EQP5"/>
<proteinExistence type="predicted"/>
<gene>
    <name evidence="1" type="ORF">POPTR_003G209640</name>
</gene>
<accession>A0A3N7EQP5</accession>
<sequence>METGIDKLIQSVKEELEISYAFSDTCCIYKVPERLRELNEKAYTPRVVSVGPIHHGKDMLKAMEDHKRMYLQEFIARTKRLSRHSMNVAGTSRVQMDSGDHVSLDIAKLAECGRKVENLAFFFRSVFHLQSSKTTT</sequence>
<dbReference type="Pfam" id="PF03140">
    <property type="entry name" value="DUF247"/>
    <property type="match status" value="1"/>
</dbReference>
<dbReference type="Proteomes" id="UP000006729">
    <property type="component" value="Chromosome 3"/>
</dbReference>
<name>A0A3N7EQP5_POPTR</name>
<reference evidence="1 2" key="1">
    <citation type="journal article" date="2006" name="Science">
        <title>The genome of black cottonwood, Populus trichocarpa (Torr. &amp; Gray).</title>
        <authorList>
            <person name="Tuskan G.A."/>
            <person name="Difazio S."/>
            <person name="Jansson S."/>
            <person name="Bohlmann J."/>
            <person name="Grigoriev I."/>
            <person name="Hellsten U."/>
            <person name="Putnam N."/>
            <person name="Ralph S."/>
            <person name="Rombauts S."/>
            <person name="Salamov A."/>
            <person name="Schein J."/>
            <person name="Sterck L."/>
            <person name="Aerts A."/>
            <person name="Bhalerao R.R."/>
            <person name="Bhalerao R.P."/>
            <person name="Blaudez D."/>
            <person name="Boerjan W."/>
            <person name="Brun A."/>
            <person name="Brunner A."/>
            <person name="Busov V."/>
            <person name="Campbell M."/>
            <person name="Carlson J."/>
            <person name="Chalot M."/>
            <person name="Chapman J."/>
            <person name="Chen G.L."/>
            <person name="Cooper D."/>
            <person name="Coutinho P.M."/>
            <person name="Couturier J."/>
            <person name="Covert S."/>
            <person name="Cronk Q."/>
            <person name="Cunningham R."/>
            <person name="Davis J."/>
            <person name="Degroeve S."/>
            <person name="Dejardin A."/>
            <person name="Depamphilis C."/>
            <person name="Detter J."/>
            <person name="Dirks B."/>
            <person name="Dubchak I."/>
            <person name="Duplessis S."/>
            <person name="Ehlting J."/>
            <person name="Ellis B."/>
            <person name="Gendler K."/>
            <person name="Goodstein D."/>
            <person name="Gribskov M."/>
            <person name="Grimwood J."/>
            <person name="Groover A."/>
            <person name="Gunter L."/>
            <person name="Hamberger B."/>
            <person name="Heinze B."/>
            <person name="Helariutta Y."/>
            <person name="Henrissat B."/>
            <person name="Holligan D."/>
            <person name="Holt R."/>
            <person name="Huang W."/>
            <person name="Islam-Faridi N."/>
            <person name="Jones S."/>
            <person name="Jones-Rhoades M."/>
            <person name="Jorgensen R."/>
            <person name="Joshi C."/>
            <person name="Kangasjarvi J."/>
            <person name="Karlsson J."/>
            <person name="Kelleher C."/>
            <person name="Kirkpatrick R."/>
            <person name="Kirst M."/>
            <person name="Kohler A."/>
            <person name="Kalluri U."/>
            <person name="Larimer F."/>
            <person name="Leebens-Mack J."/>
            <person name="Leple J.C."/>
            <person name="Locascio P."/>
            <person name="Lou Y."/>
            <person name="Lucas S."/>
            <person name="Martin F."/>
            <person name="Montanini B."/>
            <person name="Napoli C."/>
            <person name="Nelson D.R."/>
            <person name="Nelson C."/>
            <person name="Nieminen K."/>
            <person name="Nilsson O."/>
            <person name="Pereda V."/>
            <person name="Peter G."/>
            <person name="Philippe R."/>
            <person name="Pilate G."/>
            <person name="Poliakov A."/>
            <person name="Razumovskaya J."/>
            <person name="Richardson P."/>
            <person name="Rinaldi C."/>
            <person name="Ritland K."/>
            <person name="Rouze P."/>
            <person name="Ryaboy D."/>
            <person name="Schmutz J."/>
            <person name="Schrader J."/>
            <person name="Segerman B."/>
            <person name="Shin H."/>
            <person name="Siddiqui A."/>
            <person name="Sterky F."/>
            <person name="Terry A."/>
            <person name="Tsai C.J."/>
            <person name="Uberbacher E."/>
            <person name="Unneberg P."/>
            <person name="Vahala J."/>
            <person name="Wall K."/>
            <person name="Wessler S."/>
            <person name="Yang G."/>
            <person name="Yin T."/>
            <person name="Douglas C."/>
            <person name="Marra M."/>
            <person name="Sandberg G."/>
            <person name="Van de Peer Y."/>
            <person name="Rokhsar D."/>
        </authorList>
    </citation>
    <scope>NUCLEOTIDE SEQUENCE [LARGE SCALE GENOMIC DNA]</scope>
    <source>
        <strain evidence="2">cv. Nisqually</strain>
    </source>
</reference>
<dbReference type="InterPro" id="IPR004158">
    <property type="entry name" value="DUF247_pln"/>
</dbReference>
<dbReference type="PANTHER" id="PTHR31170:SF17">
    <property type="match status" value="1"/>
</dbReference>
<evidence type="ECO:0000313" key="1">
    <source>
        <dbReference type="EMBL" id="RQO88703.1"/>
    </source>
</evidence>
<evidence type="ECO:0000313" key="2">
    <source>
        <dbReference type="Proteomes" id="UP000006729"/>
    </source>
</evidence>
<organism evidence="1 2">
    <name type="scientific">Populus trichocarpa</name>
    <name type="common">Western balsam poplar</name>
    <name type="synonym">Populus balsamifera subsp. trichocarpa</name>
    <dbReference type="NCBI Taxonomy" id="3694"/>
    <lineage>
        <taxon>Eukaryota</taxon>
        <taxon>Viridiplantae</taxon>
        <taxon>Streptophyta</taxon>
        <taxon>Embryophyta</taxon>
        <taxon>Tracheophyta</taxon>
        <taxon>Spermatophyta</taxon>
        <taxon>Magnoliopsida</taxon>
        <taxon>eudicotyledons</taxon>
        <taxon>Gunneridae</taxon>
        <taxon>Pentapetalae</taxon>
        <taxon>rosids</taxon>
        <taxon>fabids</taxon>
        <taxon>Malpighiales</taxon>
        <taxon>Salicaceae</taxon>
        <taxon>Saliceae</taxon>
        <taxon>Populus</taxon>
    </lineage>
</organism>
<dbReference type="STRING" id="3694.A0A3N7EQP5"/>